<dbReference type="Proteomes" id="UP001281761">
    <property type="component" value="Unassembled WGS sequence"/>
</dbReference>
<organism evidence="1 2">
    <name type="scientific">Blattamonas nauphoetae</name>
    <dbReference type="NCBI Taxonomy" id="2049346"/>
    <lineage>
        <taxon>Eukaryota</taxon>
        <taxon>Metamonada</taxon>
        <taxon>Preaxostyla</taxon>
        <taxon>Oxymonadida</taxon>
        <taxon>Blattamonas</taxon>
    </lineage>
</organism>
<name>A0ABQ9X2N0_9EUKA</name>
<reference evidence="1 2" key="1">
    <citation type="journal article" date="2022" name="bioRxiv">
        <title>Genomics of Preaxostyla Flagellates Illuminates Evolutionary Transitions and the Path Towards Mitochondrial Loss.</title>
        <authorList>
            <person name="Novak L.V.F."/>
            <person name="Treitli S.C."/>
            <person name="Pyrih J."/>
            <person name="Halakuc P."/>
            <person name="Pipaliya S.V."/>
            <person name="Vacek V."/>
            <person name="Brzon O."/>
            <person name="Soukal P."/>
            <person name="Eme L."/>
            <person name="Dacks J.B."/>
            <person name="Karnkowska A."/>
            <person name="Elias M."/>
            <person name="Hampl V."/>
        </authorList>
    </citation>
    <scope>NUCLEOTIDE SEQUENCE [LARGE SCALE GENOMIC DNA]</scope>
    <source>
        <strain evidence="1">NAU3</strain>
        <tissue evidence="1">Gut</tissue>
    </source>
</reference>
<evidence type="ECO:0000313" key="2">
    <source>
        <dbReference type="Proteomes" id="UP001281761"/>
    </source>
</evidence>
<accession>A0ABQ9X2N0</accession>
<gene>
    <name evidence="1" type="ORF">BLNAU_19206</name>
</gene>
<comment type="caution">
    <text evidence="1">The sequence shown here is derived from an EMBL/GenBank/DDBJ whole genome shotgun (WGS) entry which is preliminary data.</text>
</comment>
<protein>
    <submittedName>
        <fullName evidence="1">Uncharacterized protein</fullName>
    </submittedName>
</protein>
<dbReference type="EMBL" id="JARBJD010000245">
    <property type="protein sequence ID" value="KAK2945838.1"/>
    <property type="molecule type" value="Genomic_DNA"/>
</dbReference>
<proteinExistence type="predicted"/>
<keyword evidence="2" id="KW-1185">Reference proteome</keyword>
<sequence>MCYGTSKGGTPDTRQTRTPLRLDPITLKANFSWHSASDYGQHVLSLCGGVDTVTNAGHLIKISVDPHPNMHSPLRLIDSVPTPAPTFVIFLH</sequence>
<evidence type="ECO:0000313" key="1">
    <source>
        <dbReference type="EMBL" id="KAK2945838.1"/>
    </source>
</evidence>